<dbReference type="InterPro" id="IPR037057">
    <property type="entry name" value="DNA_rep_MutH/T2_RE_sf"/>
</dbReference>
<dbReference type="GO" id="GO:0009307">
    <property type="term" value="P:DNA restriction-modification system"/>
    <property type="evidence" value="ECO:0007669"/>
    <property type="project" value="InterPro"/>
</dbReference>
<keyword evidence="6" id="KW-1185">Reference proteome</keyword>
<dbReference type="Proteomes" id="UP000282460">
    <property type="component" value="Unassembled WGS sequence"/>
</dbReference>
<dbReference type="RefSeq" id="WP_121659687.1">
    <property type="nucleotide sequence ID" value="NZ_BMEK01000002.1"/>
</dbReference>
<dbReference type="EMBL" id="RCWJ01000002">
    <property type="protein sequence ID" value="RLQ84643.1"/>
    <property type="molecule type" value="Genomic_DNA"/>
</dbReference>
<protein>
    <submittedName>
        <fullName evidence="5">Restriction endonuclease</fullName>
    </submittedName>
</protein>
<gene>
    <name evidence="5" type="ORF">D9V28_07705</name>
</gene>
<dbReference type="InterPro" id="IPR036388">
    <property type="entry name" value="WH-like_DNA-bd_sf"/>
</dbReference>
<name>A0A3L7J251_9MICO</name>
<feature type="domain" description="Type II restriction enzyme NaeI" evidence="4">
    <location>
        <begin position="19"/>
        <end position="299"/>
    </location>
</feature>
<dbReference type="CDD" id="cd22338">
    <property type="entry name" value="NaeI-like"/>
    <property type="match status" value="1"/>
</dbReference>
<dbReference type="OrthoDB" id="9179812at2"/>
<evidence type="ECO:0000313" key="6">
    <source>
        <dbReference type="Proteomes" id="UP000282460"/>
    </source>
</evidence>
<evidence type="ECO:0000256" key="2">
    <source>
        <dbReference type="ARBA" id="ARBA00022759"/>
    </source>
</evidence>
<evidence type="ECO:0000256" key="1">
    <source>
        <dbReference type="ARBA" id="ARBA00022722"/>
    </source>
</evidence>
<evidence type="ECO:0000256" key="3">
    <source>
        <dbReference type="ARBA" id="ARBA00022801"/>
    </source>
</evidence>
<proteinExistence type="predicted"/>
<accession>A0A3L7J251</accession>
<keyword evidence="2 5" id="KW-0255">Endonuclease</keyword>
<dbReference type="Gene3D" id="3.40.600.10">
    <property type="entry name" value="DNA mismatch repair MutH/Restriction endonuclease, type II"/>
    <property type="match status" value="1"/>
</dbReference>
<comment type="caution">
    <text evidence="5">The sequence shown here is derived from an EMBL/GenBank/DDBJ whole genome shotgun (WGS) entry which is preliminary data.</text>
</comment>
<dbReference type="SUPFAM" id="SSF52980">
    <property type="entry name" value="Restriction endonuclease-like"/>
    <property type="match status" value="1"/>
</dbReference>
<dbReference type="InterPro" id="IPR015210">
    <property type="entry name" value="NaeI"/>
</dbReference>
<dbReference type="InterPro" id="IPR011335">
    <property type="entry name" value="Restrct_endonuc-II-like"/>
</dbReference>
<sequence>MTLFDYPGAPENDHALTAVVAEMKRLDPDGTRAAKVFRRTFDQLYDGQRTGRFKVDQLFKTEKTHFGTLIEINLQREFEFVDGDVLDFRIAGHEVDCKYSHTGAWMLPPESFEQLILVAQADDLQSQWSLGVVRATLANRRLSENRDKKTGLNSVGRSNVTWLHRNAPMQPNVLAQLSPADVKRIFASSSGQQRINELFRVAINRRLSRSIIATVAQQDDFMKRVRANGGAREKLQPEGYLVLGGDYAAQVAVARALNITIPEPGELVSVRVVPATRDDRNSVMLDGAWWRAALPSELIEVPAPTLTMLSNKA</sequence>
<dbReference type="GO" id="GO:0003677">
    <property type="term" value="F:DNA binding"/>
    <property type="evidence" value="ECO:0007669"/>
    <property type="project" value="InterPro"/>
</dbReference>
<organism evidence="5 6">
    <name type="scientific">Mycetocola zhadangensis</name>
    <dbReference type="NCBI Taxonomy" id="1164595"/>
    <lineage>
        <taxon>Bacteria</taxon>
        <taxon>Bacillati</taxon>
        <taxon>Actinomycetota</taxon>
        <taxon>Actinomycetes</taxon>
        <taxon>Micrococcales</taxon>
        <taxon>Microbacteriaceae</taxon>
        <taxon>Mycetocola</taxon>
    </lineage>
</organism>
<evidence type="ECO:0000313" key="5">
    <source>
        <dbReference type="EMBL" id="RLQ84643.1"/>
    </source>
</evidence>
<dbReference type="Pfam" id="PF09126">
    <property type="entry name" value="NaeI"/>
    <property type="match status" value="1"/>
</dbReference>
<dbReference type="AlphaFoldDB" id="A0A3L7J251"/>
<evidence type="ECO:0000259" key="4">
    <source>
        <dbReference type="Pfam" id="PF09126"/>
    </source>
</evidence>
<reference evidence="5 6" key="1">
    <citation type="submission" date="2018-10" db="EMBL/GenBank/DDBJ databases">
        <authorList>
            <person name="Li J."/>
        </authorList>
    </citation>
    <scope>NUCLEOTIDE SEQUENCE [LARGE SCALE GENOMIC DNA]</scope>
    <source>
        <strain evidence="5 6">ZD1-4</strain>
    </source>
</reference>
<keyword evidence="1" id="KW-0540">Nuclease</keyword>
<keyword evidence="3" id="KW-0378">Hydrolase</keyword>
<dbReference type="GO" id="GO:0009036">
    <property type="term" value="F:type II site-specific deoxyribonuclease activity"/>
    <property type="evidence" value="ECO:0007669"/>
    <property type="project" value="InterPro"/>
</dbReference>
<dbReference type="Gene3D" id="1.10.10.10">
    <property type="entry name" value="Winged helix-like DNA-binding domain superfamily/Winged helix DNA-binding domain"/>
    <property type="match status" value="1"/>
</dbReference>